<protein>
    <submittedName>
        <fullName evidence="1">Uncharacterized protein</fullName>
    </submittedName>
</protein>
<name>A0A176RTM3_9GAMM</name>
<dbReference type="AlphaFoldDB" id="A0A176RTM3"/>
<comment type="caution">
    <text evidence="1">The sequence shown here is derived from an EMBL/GenBank/DDBJ whole genome shotgun (WGS) entry which is preliminary data.</text>
</comment>
<organism evidence="1 2">
    <name type="scientific">Candidatus Thiomargarita nelsonii</name>
    <dbReference type="NCBI Taxonomy" id="1003181"/>
    <lineage>
        <taxon>Bacteria</taxon>
        <taxon>Pseudomonadati</taxon>
        <taxon>Pseudomonadota</taxon>
        <taxon>Gammaproteobacteria</taxon>
        <taxon>Thiotrichales</taxon>
        <taxon>Thiotrichaceae</taxon>
        <taxon>Thiomargarita</taxon>
    </lineage>
</organism>
<proteinExistence type="predicted"/>
<reference evidence="1 2" key="1">
    <citation type="submission" date="2016-05" db="EMBL/GenBank/DDBJ databases">
        <title>Single-cell genome of chain-forming Candidatus Thiomargarita nelsonii and comparison to other large sulfur-oxidizing bacteria.</title>
        <authorList>
            <person name="Winkel M."/>
            <person name="Salman V."/>
            <person name="Woyke T."/>
            <person name="Schulz-Vogt H."/>
            <person name="Richter M."/>
            <person name="Flood B."/>
            <person name="Bailey J."/>
            <person name="Amann R."/>
            <person name="Mussmann M."/>
        </authorList>
    </citation>
    <scope>NUCLEOTIDE SEQUENCE [LARGE SCALE GENOMIC DNA]</scope>
    <source>
        <strain evidence="1 2">THI036</strain>
    </source>
</reference>
<sequence>MALYIIGQIMLTKDEIQPIRTVLVHLVGRWSRYKDDNPEIAKEIVEHYNGLLRYLINTGWDDGLPLEAELPDELMPQEYLELLNESFA</sequence>
<dbReference type="EMBL" id="LUTY01002960">
    <property type="protein sequence ID" value="OAD19066.1"/>
    <property type="molecule type" value="Genomic_DNA"/>
</dbReference>
<dbReference type="Proteomes" id="UP000076962">
    <property type="component" value="Unassembled WGS sequence"/>
</dbReference>
<evidence type="ECO:0000313" key="1">
    <source>
        <dbReference type="EMBL" id="OAD19066.1"/>
    </source>
</evidence>
<gene>
    <name evidence="1" type="ORF">THIOM_005318</name>
</gene>
<evidence type="ECO:0000313" key="2">
    <source>
        <dbReference type="Proteomes" id="UP000076962"/>
    </source>
</evidence>
<accession>A0A176RTM3</accession>
<keyword evidence="2" id="KW-1185">Reference proteome</keyword>